<keyword evidence="6" id="KW-1185">Reference proteome</keyword>
<dbReference type="EMBL" id="VNWK01000026">
    <property type="protein sequence ID" value="TXJ93886.1"/>
    <property type="molecule type" value="Genomic_DNA"/>
</dbReference>
<organism evidence="3 5">
    <name type="scientific">Flagellimonas pelagia</name>
    <dbReference type="NCBI Taxonomy" id="2306998"/>
    <lineage>
        <taxon>Bacteria</taxon>
        <taxon>Pseudomonadati</taxon>
        <taxon>Bacteroidota</taxon>
        <taxon>Flavobacteriia</taxon>
        <taxon>Flavobacteriales</taxon>
        <taxon>Flavobacteriaceae</taxon>
        <taxon>Flagellimonas</taxon>
    </lineage>
</organism>
<dbReference type="InterPro" id="IPR025303">
    <property type="entry name" value="PdaC"/>
</dbReference>
<feature type="domain" description="DUF3298" evidence="1">
    <location>
        <begin position="163"/>
        <end position="233"/>
    </location>
</feature>
<dbReference type="EMBL" id="QXFI01000026">
    <property type="protein sequence ID" value="RIV43981.1"/>
    <property type="molecule type" value="Genomic_DNA"/>
</dbReference>
<dbReference type="Proteomes" id="UP000321621">
    <property type="component" value="Unassembled WGS sequence"/>
</dbReference>
<evidence type="ECO:0000313" key="4">
    <source>
        <dbReference type="EMBL" id="TXJ93886.1"/>
    </source>
</evidence>
<evidence type="ECO:0000259" key="1">
    <source>
        <dbReference type="Pfam" id="PF11738"/>
    </source>
</evidence>
<dbReference type="RefSeq" id="WP_119647609.1">
    <property type="nucleotide sequence ID" value="NZ_QXFI01000026.1"/>
</dbReference>
<dbReference type="PROSITE" id="PS51257">
    <property type="entry name" value="PROKAR_LIPOPROTEIN"/>
    <property type="match status" value="1"/>
</dbReference>
<dbReference type="InterPro" id="IPR021729">
    <property type="entry name" value="DUF3298"/>
</dbReference>
<feature type="domain" description="Deacetylase PdaC" evidence="2">
    <location>
        <begin position="36"/>
        <end position="136"/>
    </location>
</feature>
<dbReference type="InterPro" id="IPR037126">
    <property type="entry name" value="PdaC/RsiV-like_sf"/>
</dbReference>
<evidence type="ECO:0000313" key="5">
    <source>
        <dbReference type="Proteomes" id="UP000266691"/>
    </source>
</evidence>
<reference evidence="3 5" key="1">
    <citation type="submission" date="2018-08" db="EMBL/GenBank/DDBJ databases">
        <title>Proposal of Muricauda 72 sp.nov. and Muricauda NH166 sp.nov., isolated from seawater.</title>
        <authorList>
            <person name="Cheng H."/>
            <person name="Wu Y.-H."/>
            <person name="Guo L.-L."/>
            <person name="Xu X.-W."/>
        </authorList>
    </citation>
    <scope>NUCLEOTIDE SEQUENCE [LARGE SCALE GENOMIC DNA]</scope>
    <source>
        <strain evidence="3 5">72</strain>
    </source>
</reference>
<proteinExistence type="predicted"/>
<reference evidence="4 6" key="2">
    <citation type="submission" date="2019-07" db="EMBL/GenBank/DDBJ databases">
        <title>Draft genome of two Muricauda strains isolated from deep sea.</title>
        <authorList>
            <person name="Sun C."/>
        </authorList>
    </citation>
    <scope>NUCLEOTIDE SEQUENCE [LARGE SCALE GENOMIC DNA]</scope>
    <source>
        <strain evidence="4 6">72</strain>
    </source>
</reference>
<dbReference type="Proteomes" id="UP000266691">
    <property type="component" value="Unassembled WGS sequence"/>
</dbReference>
<gene>
    <name evidence="3" type="ORF">D2V05_10815</name>
    <name evidence="4" type="ORF">FQ017_10705</name>
</gene>
<dbReference type="OrthoDB" id="594879at2"/>
<evidence type="ECO:0000313" key="3">
    <source>
        <dbReference type="EMBL" id="RIV43981.1"/>
    </source>
</evidence>
<dbReference type="Gene3D" id="3.30.565.40">
    <property type="entry name" value="Fervidobacterium nodosum Rt17-B1 like"/>
    <property type="match status" value="1"/>
</dbReference>
<dbReference type="Pfam" id="PF11738">
    <property type="entry name" value="DUF3298"/>
    <property type="match status" value="1"/>
</dbReference>
<dbReference type="AlphaFoldDB" id="A0A3A1NFT8"/>
<protein>
    <submittedName>
        <fullName evidence="4">DUF3298 and DUF4163 domain-containing protein</fullName>
    </submittedName>
    <submittedName>
        <fullName evidence="3">DUF3298/DUF4163 domain-containing protein</fullName>
    </submittedName>
</protein>
<dbReference type="Gene3D" id="3.90.640.20">
    <property type="entry name" value="Heat-shock cognate protein, ATPase"/>
    <property type="match status" value="1"/>
</dbReference>
<name>A0A3A1NFT8_9FLAO</name>
<sequence length="247" mass="27735">MKKCLGVFLILAFVVGCETESKLTFDTLQLAGENCTDCPTIEINIPNAMDESSVATAINRSLREEIISLLSFSEDQTIDSVDKAIASFTDSYKELKENFPEEVAWEAQINGEVVYEDTNIVTIKLNSYSFTGGAHGYASTTFLNFDKMEGKELENYDLFEDYEGFAQFAEAQFRDQEKIPQDKNINATGFMFEGDAFHLAQNVGYTPNGIQMVYNQYEVASYADGPIVLTLAFDDINKYLKFKTIKS</sequence>
<dbReference type="Pfam" id="PF13739">
    <property type="entry name" value="PdaC"/>
    <property type="match status" value="1"/>
</dbReference>
<accession>A0A3A1NFT8</accession>
<evidence type="ECO:0000259" key="2">
    <source>
        <dbReference type="Pfam" id="PF13739"/>
    </source>
</evidence>
<evidence type="ECO:0000313" key="6">
    <source>
        <dbReference type="Proteomes" id="UP000321621"/>
    </source>
</evidence>
<comment type="caution">
    <text evidence="3">The sequence shown here is derived from an EMBL/GenBank/DDBJ whole genome shotgun (WGS) entry which is preliminary data.</text>
</comment>